<sequence length="2580" mass="283042">DKARFEWTDGLLVEALEQGKWLVLDNANLCSSSVLDRLNSLLEPDGLLIINEHAEADGSPRIIRPHPGFRIFLTVDPRYGELSRAMRNRAVELYLARSDDSHMQFRSPEPESAIARFRHWKVIDAKTDGVLNQEISHVARDHASIADQQLAHRFSAQLESGLYGQARSSSTSAAVPSQDGLKLLTGFYDRATGQAQASADFARVQIIARGVHDATLFTAWLAAFRSITQDASRGAPSPVRGLLSECLLLTDGIAGSNATITGCACAALWAILKPPMPPSMTQLETVLGFEQVAYRFDQACRRFDVPIPTLIQTRMTFARALKAAKSGNADVLEVSRRLELLVPATTDETAVTRSERAPHFAHVFEALSQHAALLSLADRSFPDEQTAAVELLALRSTGDSILTMVSRAQLTVREQLGLLPRMLPVCETSGSQRAAQSLWVAIVEHVANATQVSLRDLDLLEYESRALGQTISRYAHTLGLDEVESLNSCLMSITKTVLVTLASNPVDLRVQAMASQLLVKLDANIDAGNPSSLTTGSDPSSSSADDGAALGQVLAAFSNVVDYLRSTFTDRHSSSTSAAEAWTAYGMACLALYLPRAPFDPALRPRIERDVHRQTLLELQQQLLALQTFRAALSGEDGSLRSRTVQEDISRMGSEPAVEEVCRPAKSAMSELQAEIDGLTRALAPLWQGSTAFHADDSLLWNNLDRIRNRLGHQYRAYGDVTGPIIAFIDCMRVGRKLRVEAEMPALQDNSMAGLARIIPFVDASYGDWSGDDAFIELFSGRPGQKDTLLALSILAARSHASGLPTLSPTLLPVVDQQFERFYDLWKSRLSDDQKRSAANTSLYRYKGEDDLTDEASVEELAALFPSYQDSNTALARDTTAADHFTLEIAVVHRAIFRGRTGSPETLLVLLERYTQSMAAGKHDTGEKKNVPSILWSLHNFTNSLSGTVQAGTSYNMYTDSNVLEAVRVRKMVTGIRRRFDELHSAWPEHATPIEVQRVCDQVLGTGHAEPLLKFMPVLEKLHATMTQWQQIASREFNVIDELEELTSLIVSWRQVELSSWAGLLDREDHVCRKAAHSWWYVAYENIIAAVRALQDSPGAVRGHTQGLLQTLESFIGSCGLAEFLPRLDMLRDFEAYLQSLVQQERYFADVQQALANFVAYHERFENAVTQKLAKGRTDLEKEIKNVIQVASWKDRNVETLKQSAASSHKRLLRLVRKYRTLLAGSVGPLLVGGVLPDGPFTDSTISIMASITIMPAVAERNTTASQIAAWNNRPARFRHVETTVSMMRTKTEGLAKGYASDEVARYNAEVREGMRSLQKETPAVLNVENKNQVQDLKRRKRRLLADVIREVQSMGFQRSMGDDVLSQQAALHTVLSNVPAMTARPKSSLLAGAEHYFHSFLTILPAVRESARKHSDDLTPGEAARCMTLLESMLQTSMAQRSTLSAHLNGTLRLQSVLRQLYSLASMETPIVEEHNLSSMALGSHARCLGVIVQTCTQLLQAQADLAGKDLSAIVGELRANVLQLADLEEAVRSEPPLPTGIGSDRAASLRDLFLELSVGLEAAVSVCIESYPKTSPILSHIRKWTNTAIISSHQSNGHVWQTLDTWISELQRTLDTMLGAVENVERLSAASAAKAGQPGWLVLKSAELKSQLDTLRLETITQGMNFLLAGLAYIAPEGGDSLPAIAAVCRSIWPIINVFGETCQRLLESTISLHFETNKLANQMAISFLELAQRGFCTPGEKADSKDQQAGEVETGTGLGDGEGGEDISKEVGDDEDLGELAEEPQTGGDSKDFADEKDAVDMADEEMEGGFGEEADGSDQAEGDGDESAGPDSDVDEEAGTVDENGPSAVDEKMWDEGTNDERPDKEGDDVQGSVTNDDAAAAREGTHQDEYEPGKDDAAATDDVPYEEERVESQDMEQTDPHTEHQQNLDLPANINMDGKDVDENVDSDMDGLSEEDVDEPNDAAGEEIRGHSPDREAPAAEETDELGQTESLSDDLEAGDDLGDEGGEDESALSDVLMEDDEDARNAESNDDDVSGETGHGGDSTNAQTQDTAQSAAQSTAQDERAEVGAEEQHDQDATASGDIESKRTQDMSSLPQQPTGQQTSLPYKKIGDVLDEWYRQHREIESAQQQQDDESASRPEDMDMSSARFEHLPDQDTTADTQALGTASVDQSTALNEDSGLPSNGEEDTALPPLEEDHDDQQNEHDTQEAGFQIEPSNMPRLDPASNAFVGEPRTMDVDDNTSEHLPANEEDQVQDVDQQLTDTHLDGSDPAEELTLQEARQLWSEHEASTRNLALVLTERLRLVLHPTQATKMRGDFRTGKRLNIKRIIPYIASSYKRDKIWMRRSVPSKRSYQIMLAIDDSKSMAESDSKHLAFETVALVAKAMSMLEVGELSVVGFGEHVNVAHDFSTPFTSDAGAQIFKQFSFAQTRTNVRKLLAESIELFRSARLKAAGSASELWQLQLIISDGVCEDHPSIRQLVRQAQEERIMVVFIVVDAAAQKAQAAGGPKQSILDLQTAEFAKDEAGEMQLKMVKYLDTFPFNYYLIVRDVQELPAVLAGALTQWLAEVVETGG</sequence>
<feature type="compositionally biased region" description="Basic and acidic residues" evidence="3">
    <location>
        <begin position="2067"/>
        <end position="2082"/>
    </location>
</feature>
<evidence type="ECO:0000259" key="4">
    <source>
        <dbReference type="PROSITE" id="PS50234"/>
    </source>
</evidence>
<evidence type="ECO:0000256" key="1">
    <source>
        <dbReference type="ARBA" id="ARBA00022741"/>
    </source>
</evidence>
<dbReference type="PANTHER" id="PTHR48103">
    <property type="entry name" value="MIDASIN-RELATED"/>
    <property type="match status" value="1"/>
</dbReference>
<dbReference type="STRING" id="329884.A0A4U0XBQ2"/>
<evidence type="ECO:0000256" key="2">
    <source>
        <dbReference type="ARBA" id="ARBA00022840"/>
    </source>
</evidence>
<accession>A0A4U0XBQ2</accession>
<name>A0A4U0XBQ2_9PEZI</name>
<feature type="compositionally biased region" description="Basic and acidic residues" evidence="3">
    <location>
        <begin position="2115"/>
        <end position="2131"/>
    </location>
</feature>
<dbReference type="InterPro" id="IPR011704">
    <property type="entry name" value="ATPase_dyneun-rel_AAA"/>
</dbReference>
<dbReference type="GO" id="GO:0000027">
    <property type="term" value="P:ribosomal large subunit assembly"/>
    <property type="evidence" value="ECO:0007669"/>
    <property type="project" value="TreeGrafter"/>
</dbReference>
<dbReference type="OrthoDB" id="5186at2759"/>
<evidence type="ECO:0000313" key="5">
    <source>
        <dbReference type="EMBL" id="TKA72653.1"/>
    </source>
</evidence>
<feature type="compositionally biased region" description="Acidic residues" evidence="3">
    <location>
        <begin position="1984"/>
        <end position="2040"/>
    </location>
</feature>
<gene>
    <name evidence="5" type="ORF">B0A55_07248</name>
</gene>
<dbReference type="SUPFAM" id="SSF52540">
    <property type="entry name" value="P-loop containing nucleoside triphosphate hydrolases"/>
    <property type="match status" value="1"/>
</dbReference>
<protein>
    <recommendedName>
        <fullName evidence="4">VWFA domain-containing protein</fullName>
    </recommendedName>
</protein>
<keyword evidence="1" id="KW-0547">Nucleotide-binding</keyword>
<feature type="compositionally biased region" description="Acidic residues" evidence="3">
    <location>
        <begin position="2191"/>
        <end position="2205"/>
    </location>
</feature>
<feature type="region of interest" description="Disordered" evidence="3">
    <location>
        <begin position="1741"/>
        <end position="1775"/>
    </location>
</feature>
<dbReference type="GO" id="GO:0016887">
    <property type="term" value="F:ATP hydrolysis activity"/>
    <property type="evidence" value="ECO:0007669"/>
    <property type="project" value="InterPro"/>
</dbReference>
<feature type="compositionally biased region" description="Acidic residues" evidence="3">
    <location>
        <begin position="1811"/>
        <end position="1844"/>
    </location>
</feature>
<feature type="compositionally biased region" description="Basic and acidic residues" evidence="3">
    <location>
        <begin position="1884"/>
        <end position="1902"/>
    </location>
</feature>
<dbReference type="InterPro" id="IPR002035">
    <property type="entry name" value="VWF_A"/>
</dbReference>
<dbReference type="InterPro" id="IPR036465">
    <property type="entry name" value="vWFA_dom_sf"/>
</dbReference>
<feature type="compositionally biased region" description="Polar residues" evidence="3">
    <location>
        <begin position="2161"/>
        <end position="2182"/>
    </location>
</feature>
<feature type="compositionally biased region" description="Basic and acidic residues" evidence="3">
    <location>
        <begin position="1971"/>
        <end position="1983"/>
    </location>
</feature>
<dbReference type="GO" id="GO:0005524">
    <property type="term" value="F:ATP binding"/>
    <property type="evidence" value="ECO:0007669"/>
    <property type="project" value="UniProtKB-KW"/>
</dbReference>
<dbReference type="GO" id="GO:0005634">
    <property type="term" value="C:nucleus"/>
    <property type="evidence" value="ECO:0007669"/>
    <property type="project" value="TreeGrafter"/>
</dbReference>
<dbReference type="Gene3D" id="3.40.50.300">
    <property type="entry name" value="P-loop containing nucleotide triphosphate hydrolases"/>
    <property type="match status" value="1"/>
</dbReference>
<feature type="domain" description="VWFA" evidence="4">
    <location>
        <begin position="2361"/>
        <end position="2568"/>
    </location>
</feature>
<feature type="compositionally biased region" description="Acidic residues" evidence="3">
    <location>
        <begin position="1948"/>
        <end position="1970"/>
    </location>
</feature>
<feature type="compositionally biased region" description="Basic and acidic residues" evidence="3">
    <location>
        <begin position="1911"/>
        <end position="1931"/>
    </location>
</feature>
<feature type="region of interest" description="Disordered" evidence="3">
    <location>
        <begin position="1811"/>
        <end position="2261"/>
    </location>
</feature>
<dbReference type="GO" id="GO:0000055">
    <property type="term" value="P:ribosomal large subunit export from nucleus"/>
    <property type="evidence" value="ECO:0007669"/>
    <property type="project" value="TreeGrafter"/>
</dbReference>
<dbReference type="PANTHER" id="PTHR48103:SF2">
    <property type="entry name" value="MIDASIN"/>
    <property type="match status" value="1"/>
</dbReference>
<feature type="compositionally biased region" description="Basic and acidic residues" evidence="3">
    <location>
        <begin position="1853"/>
        <end position="1869"/>
    </location>
</feature>
<reference evidence="5 6" key="1">
    <citation type="submission" date="2017-03" db="EMBL/GenBank/DDBJ databases">
        <title>Genomes of endolithic fungi from Antarctica.</title>
        <authorList>
            <person name="Coleine C."/>
            <person name="Masonjones S."/>
            <person name="Stajich J.E."/>
        </authorList>
    </citation>
    <scope>NUCLEOTIDE SEQUENCE [LARGE SCALE GENOMIC DNA]</scope>
    <source>
        <strain evidence="5 6">CCFEE 5184</strain>
    </source>
</reference>
<dbReference type="PROSITE" id="PS50234">
    <property type="entry name" value="VWFA"/>
    <property type="match status" value="1"/>
</dbReference>
<dbReference type="EMBL" id="NAJQ01000300">
    <property type="protein sequence ID" value="TKA72653.1"/>
    <property type="molecule type" value="Genomic_DNA"/>
</dbReference>
<proteinExistence type="predicted"/>
<evidence type="ECO:0000313" key="6">
    <source>
        <dbReference type="Proteomes" id="UP000309340"/>
    </source>
</evidence>
<dbReference type="Proteomes" id="UP000309340">
    <property type="component" value="Unassembled WGS sequence"/>
</dbReference>
<evidence type="ECO:0000256" key="3">
    <source>
        <dbReference type="SAM" id="MobiDB-lite"/>
    </source>
</evidence>
<feature type="non-terminal residue" evidence="5">
    <location>
        <position position="1"/>
    </location>
</feature>
<organism evidence="5 6">
    <name type="scientific">Friedmanniomyces simplex</name>
    <dbReference type="NCBI Taxonomy" id="329884"/>
    <lineage>
        <taxon>Eukaryota</taxon>
        <taxon>Fungi</taxon>
        <taxon>Dikarya</taxon>
        <taxon>Ascomycota</taxon>
        <taxon>Pezizomycotina</taxon>
        <taxon>Dothideomycetes</taxon>
        <taxon>Dothideomycetidae</taxon>
        <taxon>Mycosphaerellales</taxon>
        <taxon>Teratosphaeriaceae</taxon>
        <taxon>Friedmanniomyces</taxon>
    </lineage>
</organism>
<dbReference type="GO" id="GO:0030687">
    <property type="term" value="C:preribosome, large subunit precursor"/>
    <property type="evidence" value="ECO:0007669"/>
    <property type="project" value="TreeGrafter"/>
</dbReference>
<keyword evidence="6" id="KW-1185">Reference proteome</keyword>
<dbReference type="InterPro" id="IPR027417">
    <property type="entry name" value="P-loop_NTPase"/>
</dbReference>
<dbReference type="SUPFAM" id="SSF53300">
    <property type="entry name" value="vWA-like"/>
    <property type="match status" value="1"/>
</dbReference>
<dbReference type="Pfam" id="PF07728">
    <property type="entry name" value="AAA_5"/>
    <property type="match status" value="1"/>
</dbReference>
<dbReference type="Gene3D" id="3.40.50.410">
    <property type="entry name" value="von Willebrand factor, type A domain"/>
    <property type="match status" value="1"/>
</dbReference>
<comment type="caution">
    <text evidence="5">The sequence shown here is derived from an EMBL/GenBank/DDBJ whole genome shotgun (WGS) entry which is preliminary data.</text>
</comment>
<feature type="compositionally biased region" description="Polar residues" evidence="3">
    <location>
        <begin position="2096"/>
        <end position="2111"/>
    </location>
</feature>
<feature type="compositionally biased region" description="Low complexity" evidence="3">
    <location>
        <begin position="2048"/>
        <end position="2066"/>
    </location>
</feature>
<keyword evidence="2" id="KW-0067">ATP-binding</keyword>